<gene>
    <name evidence="9" type="ORF">CFOL_v3_17679</name>
</gene>
<dbReference type="GO" id="GO:0005634">
    <property type="term" value="C:nucleus"/>
    <property type="evidence" value="ECO:0007669"/>
    <property type="project" value="UniProtKB-SubCell"/>
</dbReference>
<comment type="caution">
    <text evidence="9">The sequence shown here is derived from an EMBL/GenBank/DDBJ whole genome shotgun (WGS) entry which is preliminary data.</text>
</comment>
<dbReference type="CDD" id="cd00073">
    <property type="entry name" value="H15"/>
    <property type="match status" value="1"/>
</dbReference>
<dbReference type="Proteomes" id="UP000187406">
    <property type="component" value="Unassembled WGS sequence"/>
</dbReference>
<dbReference type="GO" id="GO:0045910">
    <property type="term" value="P:negative regulation of DNA recombination"/>
    <property type="evidence" value="ECO:0007669"/>
    <property type="project" value="TreeGrafter"/>
</dbReference>
<accession>A0A1Q3C258</accession>
<reference evidence="10" key="1">
    <citation type="submission" date="2016-04" db="EMBL/GenBank/DDBJ databases">
        <title>Cephalotus genome sequencing.</title>
        <authorList>
            <person name="Fukushima K."/>
            <person name="Hasebe M."/>
            <person name="Fang X."/>
        </authorList>
    </citation>
    <scope>NUCLEOTIDE SEQUENCE [LARGE SCALE GENOMIC DNA]</scope>
    <source>
        <strain evidence="10">cv. St1</strain>
    </source>
</reference>
<dbReference type="SUPFAM" id="SSF46785">
    <property type="entry name" value="Winged helix' DNA-binding domain"/>
    <property type="match status" value="1"/>
</dbReference>
<dbReference type="InterPro" id="IPR005819">
    <property type="entry name" value="H1/H5"/>
</dbReference>
<dbReference type="PROSITE" id="PS51504">
    <property type="entry name" value="H15"/>
    <property type="match status" value="1"/>
</dbReference>
<feature type="compositionally biased region" description="Basic residues" evidence="7">
    <location>
        <begin position="93"/>
        <end position="107"/>
    </location>
</feature>
<organism evidence="9 10">
    <name type="scientific">Cephalotus follicularis</name>
    <name type="common">Albany pitcher plant</name>
    <dbReference type="NCBI Taxonomy" id="3775"/>
    <lineage>
        <taxon>Eukaryota</taxon>
        <taxon>Viridiplantae</taxon>
        <taxon>Streptophyta</taxon>
        <taxon>Embryophyta</taxon>
        <taxon>Tracheophyta</taxon>
        <taxon>Spermatophyta</taxon>
        <taxon>Magnoliopsida</taxon>
        <taxon>eudicotyledons</taxon>
        <taxon>Gunneridae</taxon>
        <taxon>Pentapetalae</taxon>
        <taxon>rosids</taxon>
        <taxon>fabids</taxon>
        <taxon>Oxalidales</taxon>
        <taxon>Cephalotaceae</taxon>
        <taxon>Cephalotus</taxon>
    </lineage>
</organism>
<dbReference type="GO" id="GO:0031492">
    <property type="term" value="F:nucleosomal DNA binding"/>
    <property type="evidence" value="ECO:0007669"/>
    <property type="project" value="TreeGrafter"/>
</dbReference>
<dbReference type="Gene3D" id="1.10.10.10">
    <property type="entry name" value="Winged helix-like DNA-binding domain superfamily/Winged helix DNA-binding domain"/>
    <property type="match status" value="1"/>
</dbReference>
<feature type="region of interest" description="Disordered" evidence="7">
    <location>
        <begin position="87"/>
        <end position="183"/>
    </location>
</feature>
<keyword evidence="5 6" id="KW-0539">Nucleus</keyword>
<feature type="region of interest" description="Disordered" evidence="7">
    <location>
        <begin position="1"/>
        <end position="20"/>
    </location>
</feature>
<comment type="subcellular location">
    <subcellularLocation>
        <location evidence="2">Chromosome</location>
    </subcellularLocation>
    <subcellularLocation>
        <location evidence="1 6">Nucleus</location>
    </subcellularLocation>
</comment>
<proteinExistence type="inferred from homology"/>
<dbReference type="InterPro" id="IPR005818">
    <property type="entry name" value="Histone_H1/H5_H15"/>
</dbReference>
<evidence type="ECO:0000256" key="7">
    <source>
        <dbReference type="SAM" id="MobiDB-lite"/>
    </source>
</evidence>
<dbReference type="GO" id="GO:0030527">
    <property type="term" value="F:structural constituent of chromatin"/>
    <property type="evidence" value="ECO:0007669"/>
    <property type="project" value="InterPro"/>
</dbReference>
<dbReference type="PANTHER" id="PTHR11467:SF131">
    <property type="entry name" value="HISTONE H1"/>
    <property type="match status" value="1"/>
</dbReference>
<feature type="compositionally biased region" description="Basic residues" evidence="7">
    <location>
        <begin position="162"/>
        <end position="183"/>
    </location>
</feature>
<evidence type="ECO:0000256" key="3">
    <source>
        <dbReference type="ARBA" id="ARBA00022454"/>
    </source>
</evidence>
<dbReference type="GO" id="GO:0030261">
    <property type="term" value="P:chromosome condensation"/>
    <property type="evidence" value="ECO:0007669"/>
    <property type="project" value="TreeGrafter"/>
</dbReference>
<evidence type="ECO:0000256" key="1">
    <source>
        <dbReference type="ARBA" id="ARBA00004123"/>
    </source>
</evidence>
<sequence length="183" mass="19677">MATTTASKAKKLKGSPSHPPFLQMITEAIVALKEKTGSSQYAITKFTEEKQKQLPANFRKLLLVYLKRLVASGKLVKVKNSFKLPPYAAAKPKAVKPKPKTAAKPKAKAVAPKPKVGEKRKAAVKPKPKPTKVKKLKSMKSPAKTTPGKKAAAPKKVPAAAKVKKLKSVKSPAKKATVKKAKK</sequence>
<feature type="compositionally biased region" description="Low complexity" evidence="7">
    <location>
        <begin position="139"/>
        <end position="161"/>
    </location>
</feature>
<dbReference type="GO" id="GO:0006334">
    <property type="term" value="P:nucleosome assembly"/>
    <property type="evidence" value="ECO:0007669"/>
    <property type="project" value="InterPro"/>
</dbReference>
<protein>
    <submittedName>
        <fullName evidence="9">Linker_histone domain-containing protein</fullName>
    </submittedName>
</protein>
<keyword evidence="10" id="KW-1185">Reference proteome</keyword>
<dbReference type="OrthoDB" id="1110759at2759"/>
<dbReference type="InParanoid" id="A0A1Q3C258"/>
<dbReference type="PANTHER" id="PTHR11467">
    <property type="entry name" value="HISTONE H1"/>
    <property type="match status" value="1"/>
</dbReference>
<evidence type="ECO:0000256" key="6">
    <source>
        <dbReference type="RuleBase" id="RU003894"/>
    </source>
</evidence>
<dbReference type="InterPro" id="IPR036390">
    <property type="entry name" value="WH_DNA-bd_sf"/>
</dbReference>
<dbReference type="Pfam" id="PF00538">
    <property type="entry name" value="Linker_histone"/>
    <property type="match status" value="1"/>
</dbReference>
<evidence type="ECO:0000313" key="9">
    <source>
        <dbReference type="EMBL" id="GAV74198.1"/>
    </source>
</evidence>
<feature type="compositionally biased region" description="Basic residues" evidence="7">
    <location>
        <begin position="122"/>
        <end position="138"/>
    </location>
</feature>
<comment type="similarity">
    <text evidence="6">Belongs to the histone H1/H5 family.</text>
</comment>
<feature type="domain" description="H15" evidence="8">
    <location>
        <begin position="17"/>
        <end position="86"/>
    </location>
</feature>
<evidence type="ECO:0000256" key="2">
    <source>
        <dbReference type="ARBA" id="ARBA00004286"/>
    </source>
</evidence>
<evidence type="ECO:0000256" key="4">
    <source>
        <dbReference type="ARBA" id="ARBA00023125"/>
    </source>
</evidence>
<evidence type="ECO:0000256" key="5">
    <source>
        <dbReference type="ARBA" id="ARBA00023242"/>
    </source>
</evidence>
<keyword evidence="4 6" id="KW-0238">DNA-binding</keyword>
<keyword evidence="3 6" id="KW-0158">Chromosome</keyword>
<dbReference type="EMBL" id="BDDD01001203">
    <property type="protein sequence ID" value="GAV74198.1"/>
    <property type="molecule type" value="Genomic_DNA"/>
</dbReference>
<dbReference type="SMART" id="SM00526">
    <property type="entry name" value="H15"/>
    <property type="match status" value="1"/>
</dbReference>
<dbReference type="AlphaFoldDB" id="A0A1Q3C258"/>
<dbReference type="InterPro" id="IPR036388">
    <property type="entry name" value="WH-like_DNA-bd_sf"/>
</dbReference>
<evidence type="ECO:0000259" key="8">
    <source>
        <dbReference type="PROSITE" id="PS51504"/>
    </source>
</evidence>
<dbReference type="PRINTS" id="PR00624">
    <property type="entry name" value="HISTONEH5"/>
</dbReference>
<evidence type="ECO:0000313" key="10">
    <source>
        <dbReference type="Proteomes" id="UP000187406"/>
    </source>
</evidence>
<dbReference type="GO" id="GO:0000786">
    <property type="term" value="C:nucleosome"/>
    <property type="evidence" value="ECO:0007669"/>
    <property type="project" value="InterPro"/>
</dbReference>
<dbReference type="GO" id="GO:0003690">
    <property type="term" value="F:double-stranded DNA binding"/>
    <property type="evidence" value="ECO:0007669"/>
    <property type="project" value="TreeGrafter"/>
</dbReference>
<name>A0A1Q3C258_CEPFO</name>